<dbReference type="GO" id="GO:0008677">
    <property type="term" value="F:2-dehydropantoate 2-reductase activity"/>
    <property type="evidence" value="ECO:0007669"/>
    <property type="project" value="UniProtKB-EC"/>
</dbReference>
<proteinExistence type="inferred from homology"/>
<keyword evidence="6 11" id="KW-0566">Pantothenate biosynthesis</keyword>
<dbReference type="InterPro" id="IPR003710">
    <property type="entry name" value="ApbA"/>
</dbReference>
<dbReference type="GO" id="GO:0015940">
    <property type="term" value="P:pantothenate biosynthetic process"/>
    <property type="evidence" value="ECO:0007669"/>
    <property type="project" value="UniProtKB-UniPathway"/>
</dbReference>
<evidence type="ECO:0000256" key="7">
    <source>
        <dbReference type="ARBA" id="ARBA00022857"/>
    </source>
</evidence>
<evidence type="ECO:0000256" key="5">
    <source>
        <dbReference type="ARBA" id="ARBA00019465"/>
    </source>
</evidence>
<sequence>MKIGIIGPGAIGRLLGYTLAQGGHDVVLICRREEQAERFLQTGVTYVDPDGQEHHAPVQAVVGGVEELDGVIVTVKSYDTESAATQIAALHTQAPVLSLQNGLGNAETLARHLDPDRIALALTTHGATAEGETKVWHKGRGQTVIGSLVPPSTAGAFWAELLEECGHPAALSDDIRREVWSKAMVNIGINPFTAVLGVQNGQLLQESEILPLMQAAVEEAERAALAEGVVLQGSFQRVLDVCKNTAENTSSMLQDLQKGRRTEIDAMCGVIVQVAEKSGSSAPYNFFLKKIVKKCETKRSKLSSLEMKGLFDEFLQNN</sequence>
<evidence type="ECO:0000259" key="13">
    <source>
        <dbReference type="Pfam" id="PF08546"/>
    </source>
</evidence>
<reference evidence="15" key="1">
    <citation type="submission" date="2017-05" db="EMBL/GenBank/DDBJ databases">
        <authorList>
            <person name="Sung H."/>
        </authorList>
    </citation>
    <scope>NUCLEOTIDE SEQUENCE [LARGE SCALE GENOMIC DNA]</scope>
    <source>
        <strain evidence="15">AR23208</strain>
    </source>
</reference>
<dbReference type="AlphaFoldDB" id="A0A1Y0IP00"/>
<keyword evidence="8 11" id="KW-0560">Oxidoreductase</keyword>
<evidence type="ECO:0000313" key="15">
    <source>
        <dbReference type="Proteomes" id="UP000195437"/>
    </source>
</evidence>
<dbReference type="RefSeq" id="WP_087457645.1">
    <property type="nucleotide sequence ID" value="NZ_CP021434.1"/>
</dbReference>
<evidence type="ECO:0000256" key="4">
    <source>
        <dbReference type="ARBA" id="ARBA00013014"/>
    </source>
</evidence>
<organism evidence="14 15">
    <name type="scientific">Tumebacillus avium</name>
    <dbReference type="NCBI Taxonomy" id="1903704"/>
    <lineage>
        <taxon>Bacteria</taxon>
        <taxon>Bacillati</taxon>
        <taxon>Bacillota</taxon>
        <taxon>Bacilli</taxon>
        <taxon>Bacillales</taxon>
        <taxon>Alicyclobacillaceae</taxon>
        <taxon>Tumebacillus</taxon>
    </lineage>
</organism>
<dbReference type="Pfam" id="PF02558">
    <property type="entry name" value="ApbA"/>
    <property type="match status" value="1"/>
</dbReference>
<dbReference type="InterPro" id="IPR050838">
    <property type="entry name" value="Ketopantoate_reductase"/>
</dbReference>
<evidence type="ECO:0000259" key="12">
    <source>
        <dbReference type="Pfam" id="PF02558"/>
    </source>
</evidence>
<keyword evidence="15" id="KW-1185">Reference proteome</keyword>
<feature type="domain" description="Ketopantoate reductase C-terminal" evidence="13">
    <location>
        <begin position="174"/>
        <end position="294"/>
    </location>
</feature>
<evidence type="ECO:0000256" key="10">
    <source>
        <dbReference type="ARBA" id="ARBA00048793"/>
    </source>
</evidence>
<dbReference type="UniPathway" id="UPA00028">
    <property type="reaction ID" value="UER00004"/>
</dbReference>
<dbReference type="SUPFAM" id="SSF51735">
    <property type="entry name" value="NAD(P)-binding Rossmann-fold domains"/>
    <property type="match status" value="1"/>
</dbReference>
<dbReference type="Pfam" id="PF08546">
    <property type="entry name" value="ApbA_C"/>
    <property type="match status" value="1"/>
</dbReference>
<evidence type="ECO:0000256" key="1">
    <source>
        <dbReference type="ARBA" id="ARBA00002919"/>
    </source>
</evidence>
<evidence type="ECO:0000256" key="8">
    <source>
        <dbReference type="ARBA" id="ARBA00023002"/>
    </source>
</evidence>
<dbReference type="SUPFAM" id="SSF48179">
    <property type="entry name" value="6-phosphogluconate dehydrogenase C-terminal domain-like"/>
    <property type="match status" value="1"/>
</dbReference>
<feature type="domain" description="Ketopantoate reductase N-terminal" evidence="12">
    <location>
        <begin position="3"/>
        <end position="148"/>
    </location>
</feature>
<evidence type="ECO:0000256" key="6">
    <source>
        <dbReference type="ARBA" id="ARBA00022655"/>
    </source>
</evidence>
<comment type="similarity">
    <text evidence="3 11">Belongs to the ketopantoate reductase family.</text>
</comment>
<dbReference type="GO" id="GO:0005737">
    <property type="term" value="C:cytoplasm"/>
    <property type="evidence" value="ECO:0007669"/>
    <property type="project" value="TreeGrafter"/>
</dbReference>
<dbReference type="GO" id="GO:0050661">
    <property type="term" value="F:NADP binding"/>
    <property type="evidence" value="ECO:0007669"/>
    <property type="project" value="TreeGrafter"/>
</dbReference>
<evidence type="ECO:0000256" key="3">
    <source>
        <dbReference type="ARBA" id="ARBA00007870"/>
    </source>
</evidence>
<evidence type="ECO:0000256" key="2">
    <source>
        <dbReference type="ARBA" id="ARBA00004994"/>
    </source>
</evidence>
<keyword evidence="7 11" id="KW-0521">NADP</keyword>
<comment type="catalytic activity">
    <reaction evidence="10 11">
        <text>(R)-pantoate + NADP(+) = 2-dehydropantoate + NADPH + H(+)</text>
        <dbReference type="Rhea" id="RHEA:16233"/>
        <dbReference type="ChEBI" id="CHEBI:11561"/>
        <dbReference type="ChEBI" id="CHEBI:15378"/>
        <dbReference type="ChEBI" id="CHEBI:15980"/>
        <dbReference type="ChEBI" id="CHEBI:57783"/>
        <dbReference type="ChEBI" id="CHEBI:58349"/>
        <dbReference type="EC" id="1.1.1.169"/>
    </reaction>
</comment>
<dbReference type="Gene3D" id="3.40.50.720">
    <property type="entry name" value="NAD(P)-binding Rossmann-like Domain"/>
    <property type="match status" value="1"/>
</dbReference>
<evidence type="ECO:0000256" key="9">
    <source>
        <dbReference type="ARBA" id="ARBA00032024"/>
    </source>
</evidence>
<dbReference type="InterPro" id="IPR008927">
    <property type="entry name" value="6-PGluconate_DH-like_C_sf"/>
</dbReference>
<evidence type="ECO:0000313" key="14">
    <source>
        <dbReference type="EMBL" id="ARU62281.1"/>
    </source>
</evidence>
<protein>
    <recommendedName>
        <fullName evidence="5 11">2-dehydropantoate 2-reductase</fullName>
        <ecNumber evidence="4 11">1.1.1.169</ecNumber>
    </recommendedName>
    <alternativeName>
        <fullName evidence="9 11">Ketopantoate reductase</fullName>
    </alternativeName>
</protein>
<dbReference type="InterPro" id="IPR013328">
    <property type="entry name" value="6PGD_dom2"/>
</dbReference>
<dbReference type="KEGG" id="tum:CBW65_15620"/>
<dbReference type="InterPro" id="IPR013332">
    <property type="entry name" value="KPR_N"/>
</dbReference>
<dbReference type="OrthoDB" id="9793586at2"/>
<dbReference type="EC" id="1.1.1.169" evidence="4 11"/>
<dbReference type="InterPro" id="IPR013752">
    <property type="entry name" value="KPA_reductase"/>
</dbReference>
<dbReference type="NCBIfam" id="TIGR00745">
    <property type="entry name" value="apbA_panE"/>
    <property type="match status" value="1"/>
</dbReference>
<dbReference type="Proteomes" id="UP000195437">
    <property type="component" value="Chromosome"/>
</dbReference>
<accession>A0A1Y0IP00</accession>
<dbReference type="EMBL" id="CP021434">
    <property type="protein sequence ID" value="ARU62281.1"/>
    <property type="molecule type" value="Genomic_DNA"/>
</dbReference>
<comment type="function">
    <text evidence="1 11">Catalyzes the NADPH-dependent reduction of ketopantoate into pantoic acid.</text>
</comment>
<dbReference type="Gene3D" id="1.10.1040.10">
    <property type="entry name" value="N-(1-d-carboxylethyl)-l-norvaline Dehydrogenase, domain 2"/>
    <property type="match status" value="1"/>
</dbReference>
<dbReference type="InterPro" id="IPR036291">
    <property type="entry name" value="NAD(P)-bd_dom_sf"/>
</dbReference>
<gene>
    <name evidence="14" type="ORF">CBW65_15620</name>
</gene>
<dbReference type="PANTHER" id="PTHR43765:SF2">
    <property type="entry name" value="2-DEHYDROPANTOATE 2-REDUCTASE"/>
    <property type="match status" value="1"/>
</dbReference>
<comment type="pathway">
    <text evidence="2 11">Cofactor biosynthesis; (R)-pantothenate biosynthesis; (R)-pantoate from 3-methyl-2-oxobutanoate: step 2/2.</text>
</comment>
<name>A0A1Y0IP00_9BACL</name>
<dbReference type="PANTHER" id="PTHR43765">
    <property type="entry name" value="2-DEHYDROPANTOATE 2-REDUCTASE-RELATED"/>
    <property type="match status" value="1"/>
</dbReference>
<evidence type="ECO:0000256" key="11">
    <source>
        <dbReference type="RuleBase" id="RU362068"/>
    </source>
</evidence>